<evidence type="ECO:0000313" key="8">
    <source>
        <dbReference type="Proteomes" id="UP001055712"/>
    </source>
</evidence>
<comment type="pathway">
    <text evidence="2">Amino-acid biosynthesis; L-valine biosynthesis; L-valine from pyruvate: step 1/4.</text>
</comment>
<evidence type="ECO:0000256" key="5">
    <source>
        <dbReference type="ARBA" id="ARBA00023304"/>
    </source>
</evidence>
<dbReference type="GO" id="GO:0009097">
    <property type="term" value="P:isoleucine biosynthetic process"/>
    <property type="evidence" value="ECO:0007669"/>
    <property type="project" value="TreeGrafter"/>
</dbReference>
<dbReference type="PANTHER" id="PTHR30239">
    <property type="entry name" value="ACETOLACTATE SYNTHASE SMALL SUBUNIT"/>
    <property type="match status" value="1"/>
</dbReference>
<reference evidence="7" key="2">
    <citation type="submission" date="2020-11" db="EMBL/GenBank/DDBJ databases">
        <authorList>
            <person name="Cecchin M."/>
            <person name="Marcolungo L."/>
            <person name="Rossato M."/>
            <person name="Girolomoni L."/>
            <person name="Cosentino E."/>
            <person name="Cuine S."/>
            <person name="Li-Beisson Y."/>
            <person name="Delledonne M."/>
            <person name="Ballottari M."/>
        </authorList>
    </citation>
    <scope>NUCLEOTIDE SEQUENCE</scope>
    <source>
        <strain evidence="7">211/11P</strain>
        <tissue evidence="7">Whole cell</tissue>
    </source>
</reference>
<evidence type="ECO:0000256" key="1">
    <source>
        <dbReference type="ARBA" id="ARBA00004974"/>
    </source>
</evidence>
<dbReference type="PANTHER" id="PTHR30239:SF0">
    <property type="entry name" value="ACETOLACTATE SYNTHASE SMALL SUBUNIT 1, CHLOROPLASTIC"/>
    <property type="match status" value="1"/>
</dbReference>
<evidence type="ECO:0000259" key="6">
    <source>
        <dbReference type="PROSITE" id="PS51671"/>
    </source>
</evidence>
<organism evidence="7 8">
    <name type="scientific">Chlorella vulgaris</name>
    <name type="common">Green alga</name>
    <dbReference type="NCBI Taxonomy" id="3077"/>
    <lineage>
        <taxon>Eukaryota</taxon>
        <taxon>Viridiplantae</taxon>
        <taxon>Chlorophyta</taxon>
        <taxon>core chlorophytes</taxon>
        <taxon>Trebouxiophyceae</taxon>
        <taxon>Chlorellales</taxon>
        <taxon>Chlorellaceae</taxon>
        <taxon>Chlorella clade</taxon>
        <taxon>Chlorella</taxon>
    </lineage>
</organism>
<keyword evidence="8" id="KW-1185">Reference proteome</keyword>
<protein>
    <recommendedName>
        <fullName evidence="6">ACT domain-containing protein</fullName>
    </recommendedName>
</protein>
<dbReference type="GO" id="GO:1990610">
    <property type="term" value="F:acetolactate synthase regulator activity"/>
    <property type="evidence" value="ECO:0007669"/>
    <property type="project" value="InterPro"/>
</dbReference>
<dbReference type="GO" id="GO:0005829">
    <property type="term" value="C:cytosol"/>
    <property type="evidence" value="ECO:0007669"/>
    <property type="project" value="TreeGrafter"/>
</dbReference>
<dbReference type="EMBL" id="SIDB01000004">
    <property type="protein sequence ID" value="KAI3433438.1"/>
    <property type="molecule type" value="Genomic_DNA"/>
</dbReference>
<dbReference type="NCBIfam" id="TIGR00119">
    <property type="entry name" value="acolac_sm"/>
    <property type="match status" value="2"/>
</dbReference>
<evidence type="ECO:0000256" key="4">
    <source>
        <dbReference type="ARBA" id="ARBA00022605"/>
    </source>
</evidence>
<comment type="pathway">
    <text evidence="1">Amino-acid biosynthesis; L-isoleucine biosynthesis; L-isoleucine from 2-oxobutanoate: step 1/4.</text>
</comment>
<dbReference type="InterPro" id="IPR045865">
    <property type="entry name" value="ACT-like_dom_sf"/>
</dbReference>
<dbReference type="PROSITE" id="PS51671">
    <property type="entry name" value="ACT"/>
    <property type="match status" value="2"/>
</dbReference>
<comment type="similarity">
    <text evidence="3">Belongs to the acetolactate synthase small subunit family.</text>
</comment>
<evidence type="ECO:0000313" key="7">
    <source>
        <dbReference type="EMBL" id="KAI3433438.1"/>
    </source>
</evidence>
<dbReference type="InterPro" id="IPR019455">
    <property type="entry name" value="Acetolactate_synth_ssu_C"/>
</dbReference>
<dbReference type="InterPro" id="IPR039557">
    <property type="entry name" value="AHAS_ACT"/>
</dbReference>
<comment type="caution">
    <text evidence="7">The sequence shown here is derived from an EMBL/GenBank/DDBJ whole genome shotgun (WGS) entry which is preliminary data.</text>
</comment>
<dbReference type="Pfam" id="PF10369">
    <property type="entry name" value="ALS_ss_C"/>
    <property type="match status" value="2"/>
</dbReference>
<dbReference type="Proteomes" id="UP001055712">
    <property type="component" value="Unassembled WGS sequence"/>
</dbReference>
<reference evidence="7" key="1">
    <citation type="journal article" date="2019" name="Plant J.">
        <title>Chlorella vulgaris genome assembly and annotation reveals the molecular basis for metabolic acclimation to high light conditions.</title>
        <authorList>
            <person name="Cecchin M."/>
            <person name="Marcolungo L."/>
            <person name="Rossato M."/>
            <person name="Girolomoni L."/>
            <person name="Cosentino E."/>
            <person name="Cuine S."/>
            <person name="Li-Beisson Y."/>
            <person name="Delledonne M."/>
            <person name="Ballottari M."/>
        </authorList>
    </citation>
    <scope>NUCLEOTIDE SEQUENCE</scope>
    <source>
        <strain evidence="7">211/11P</strain>
    </source>
</reference>
<dbReference type="SUPFAM" id="SSF55021">
    <property type="entry name" value="ACT-like"/>
    <property type="match status" value="4"/>
</dbReference>
<feature type="domain" description="ACT" evidence="6">
    <location>
        <begin position="286"/>
        <end position="361"/>
    </location>
</feature>
<keyword evidence="5" id="KW-0100">Branched-chain amino acid biosynthesis</keyword>
<sequence length="458" mass="49565">MSHAGCRPAGCRPCGRLAARRQGSSWARHQAPQRHYGASSDASRPQVAVAAAAQEQEQAADVYEFEPQPLEEGVRKHMLSVFVADESGLINRVAGVFARRGANIESLAVGLTVDKALFTIVATGTDAVVANLAKQIGKLVNVRYVEDITDESHVERELMLIKVNAPPGPARTEVMQIADIFRAHAVDCSDVTTTLQVTGDVGKMEALRRVLAKFGVVELVRTGRISLKRGERMFDTGAWGRASSAQRPHAEVQQPALRSGEGDVYGPNVLDAAYNPLADKSQEPYVLSVEVEDVPGVLNQVTGVFARRCYNVQSLAVGTSQREGMSRMTMVVPSTNSGSISNLIKQLNKLVYVGKVEDLTHVPHVSRELMLVKVSCSAQQRGELVSLSSIFRAAVCDVSVNTMTLEVTGKEEKMLALKEVLEPYGILEVARTGRVVMARDSGLDSKYLGRVAGSRVML</sequence>
<dbReference type="Gene3D" id="3.30.70.260">
    <property type="match status" value="2"/>
</dbReference>
<proteinExistence type="inferred from homology"/>
<dbReference type="OrthoDB" id="2013116at2759"/>
<dbReference type="Gene3D" id="3.30.70.1150">
    <property type="entry name" value="ACT-like. Chain A, domain 2"/>
    <property type="match status" value="2"/>
</dbReference>
<dbReference type="InterPro" id="IPR054480">
    <property type="entry name" value="AHAS_small-like_ACT"/>
</dbReference>
<evidence type="ECO:0000256" key="3">
    <source>
        <dbReference type="ARBA" id="ARBA00006341"/>
    </source>
</evidence>
<dbReference type="Pfam" id="PF22629">
    <property type="entry name" value="ACT_AHAS_ss"/>
    <property type="match status" value="2"/>
</dbReference>
<evidence type="ECO:0000256" key="2">
    <source>
        <dbReference type="ARBA" id="ARBA00005025"/>
    </source>
</evidence>
<dbReference type="FunFam" id="3.30.70.1150:FF:000001">
    <property type="entry name" value="Acetolactate synthase small subunit"/>
    <property type="match status" value="1"/>
</dbReference>
<dbReference type="InterPro" id="IPR027271">
    <property type="entry name" value="Acetolactate_synth/TF_NikR_C"/>
</dbReference>
<accession>A0A9D4TS82</accession>
<dbReference type="InterPro" id="IPR004789">
    <property type="entry name" value="Acetalactate_synth_ssu"/>
</dbReference>
<keyword evidence="4" id="KW-0028">Amino-acid biosynthesis</keyword>
<name>A0A9D4TS82_CHLVU</name>
<feature type="domain" description="ACT" evidence="6">
    <location>
        <begin position="78"/>
        <end position="150"/>
    </location>
</feature>
<dbReference type="GO" id="GO:0009099">
    <property type="term" value="P:L-valine biosynthetic process"/>
    <property type="evidence" value="ECO:0007669"/>
    <property type="project" value="TreeGrafter"/>
</dbReference>
<dbReference type="CDD" id="cd04878">
    <property type="entry name" value="ACT_AHAS"/>
    <property type="match status" value="2"/>
</dbReference>
<gene>
    <name evidence="7" type="ORF">D9Q98_003253</name>
</gene>
<dbReference type="AlphaFoldDB" id="A0A9D4TS82"/>
<dbReference type="GO" id="GO:0003984">
    <property type="term" value="F:acetolactate synthase activity"/>
    <property type="evidence" value="ECO:0007669"/>
    <property type="project" value="TreeGrafter"/>
</dbReference>
<dbReference type="InterPro" id="IPR002912">
    <property type="entry name" value="ACT_dom"/>
</dbReference>
<dbReference type="NCBIfam" id="NF008864">
    <property type="entry name" value="PRK11895.1"/>
    <property type="match status" value="2"/>
</dbReference>